<evidence type="ECO:0000256" key="3">
    <source>
        <dbReference type="ARBA" id="ARBA00026104"/>
    </source>
</evidence>
<dbReference type="Pfam" id="PF00561">
    <property type="entry name" value="Abhydrolase_1"/>
    <property type="match status" value="1"/>
</dbReference>
<comment type="catalytic activity">
    <reaction evidence="10">
        <text>1-octadecanoyl-2-(9Z-octadecenoyl)-sn-glycerol + H2O = 2-(9Z-octadecenoyl)-glycerol + octadecanoate + H(+)</text>
        <dbReference type="Rhea" id="RHEA:77103"/>
        <dbReference type="ChEBI" id="CHEBI:15377"/>
        <dbReference type="ChEBI" id="CHEBI:15378"/>
        <dbReference type="ChEBI" id="CHEBI:25629"/>
        <dbReference type="ChEBI" id="CHEBI:73990"/>
        <dbReference type="ChEBI" id="CHEBI:75468"/>
    </reaction>
</comment>
<accession>A0AAN8NT85</accession>
<dbReference type="Gene3D" id="3.40.50.1820">
    <property type="entry name" value="alpha/beta hydrolase"/>
    <property type="match status" value="1"/>
</dbReference>
<evidence type="ECO:0000313" key="14">
    <source>
        <dbReference type="Proteomes" id="UP001372834"/>
    </source>
</evidence>
<comment type="catalytic activity">
    <reaction evidence="8">
        <text>1-octadecanoyl-2-(4Z,7Z,10Z,13Z,16Z,19Z-docosahexaenoyl)-sn-glycerol + H2O = 2-(4Z,7Z,10Z,13Z,16Z,19Z-docosahexaenoyl)-glycerol + octadecanoate + H(+)</text>
        <dbReference type="Rhea" id="RHEA:77107"/>
        <dbReference type="ChEBI" id="CHEBI:15377"/>
        <dbReference type="ChEBI" id="CHEBI:15378"/>
        <dbReference type="ChEBI" id="CHEBI:25629"/>
        <dbReference type="ChEBI" id="CHEBI:77129"/>
        <dbReference type="ChEBI" id="CHEBI:186738"/>
    </reaction>
</comment>
<evidence type="ECO:0000256" key="10">
    <source>
        <dbReference type="ARBA" id="ARBA00048513"/>
    </source>
</evidence>
<evidence type="ECO:0000256" key="6">
    <source>
        <dbReference type="ARBA" id="ARBA00043742"/>
    </source>
</evidence>
<name>A0AAN8NT85_POLSC</name>
<dbReference type="InterPro" id="IPR029058">
    <property type="entry name" value="AB_hydrolase_fold"/>
</dbReference>
<dbReference type="SUPFAM" id="SSF53474">
    <property type="entry name" value="alpha/beta-Hydrolases"/>
    <property type="match status" value="1"/>
</dbReference>
<dbReference type="FunFam" id="3.40.50.1820:FF:000039">
    <property type="entry name" value="Esterase ybfF"/>
    <property type="match status" value="1"/>
</dbReference>
<dbReference type="EMBL" id="JAWJWE010000039">
    <property type="protein sequence ID" value="KAK6621254.1"/>
    <property type="molecule type" value="Genomic_DNA"/>
</dbReference>
<comment type="catalytic activity">
    <reaction evidence="5">
        <text>a 1,2-diacyl-sn-glycerol + H2O = a 2-acylglycerol + a fatty acid + H(+)</text>
        <dbReference type="Rhea" id="RHEA:33275"/>
        <dbReference type="ChEBI" id="CHEBI:15377"/>
        <dbReference type="ChEBI" id="CHEBI:15378"/>
        <dbReference type="ChEBI" id="CHEBI:17389"/>
        <dbReference type="ChEBI" id="CHEBI:17815"/>
        <dbReference type="ChEBI" id="CHEBI:28868"/>
        <dbReference type="EC" id="3.1.1.116"/>
    </reaction>
</comment>
<evidence type="ECO:0000256" key="8">
    <source>
        <dbReference type="ARBA" id="ARBA00048283"/>
    </source>
</evidence>
<evidence type="ECO:0000313" key="13">
    <source>
        <dbReference type="EMBL" id="KAK6621254.1"/>
    </source>
</evidence>
<evidence type="ECO:0000256" key="5">
    <source>
        <dbReference type="ARBA" id="ARBA00043667"/>
    </source>
</evidence>
<proteinExistence type="inferred from homology"/>
<organism evidence="13 14">
    <name type="scientific">Polyplax serrata</name>
    <name type="common">Common mouse louse</name>
    <dbReference type="NCBI Taxonomy" id="468196"/>
    <lineage>
        <taxon>Eukaryota</taxon>
        <taxon>Metazoa</taxon>
        <taxon>Ecdysozoa</taxon>
        <taxon>Arthropoda</taxon>
        <taxon>Hexapoda</taxon>
        <taxon>Insecta</taxon>
        <taxon>Pterygota</taxon>
        <taxon>Neoptera</taxon>
        <taxon>Paraneoptera</taxon>
        <taxon>Psocodea</taxon>
        <taxon>Troctomorpha</taxon>
        <taxon>Phthiraptera</taxon>
        <taxon>Anoplura</taxon>
        <taxon>Polyplacidae</taxon>
        <taxon>Polyplax</taxon>
    </lineage>
</organism>
<feature type="domain" description="AB hydrolase-1" evidence="12">
    <location>
        <begin position="89"/>
        <end position="327"/>
    </location>
</feature>
<comment type="catalytic activity">
    <reaction evidence="6">
        <text>a 1,3-diacyl-sn-glycerol + H2O = a 1-acyl-sn-glycerol + a fatty acid + H(+)</text>
        <dbReference type="Rhea" id="RHEA:38503"/>
        <dbReference type="ChEBI" id="CHEBI:15377"/>
        <dbReference type="ChEBI" id="CHEBI:15378"/>
        <dbReference type="ChEBI" id="CHEBI:28868"/>
        <dbReference type="ChEBI" id="CHEBI:64683"/>
        <dbReference type="ChEBI" id="CHEBI:77272"/>
    </reaction>
</comment>
<evidence type="ECO:0000259" key="12">
    <source>
        <dbReference type="Pfam" id="PF00561"/>
    </source>
</evidence>
<dbReference type="PANTHER" id="PTHR46118">
    <property type="entry name" value="PROTEIN ABHD11"/>
    <property type="match status" value="1"/>
</dbReference>
<dbReference type="GO" id="GO:0005739">
    <property type="term" value="C:mitochondrion"/>
    <property type="evidence" value="ECO:0007669"/>
    <property type="project" value="TreeGrafter"/>
</dbReference>
<comment type="catalytic activity">
    <reaction evidence="9">
        <text>1,2-didecanoylglycerol + H2O = decanoylglycerol + decanoate + H(+)</text>
        <dbReference type="Rhea" id="RHEA:48596"/>
        <dbReference type="ChEBI" id="CHEBI:11152"/>
        <dbReference type="ChEBI" id="CHEBI:15377"/>
        <dbReference type="ChEBI" id="CHEBI:15378"/>
        <dbReference type="ChEBI" id="CHEBI:27689"/>
        <dbReference type="ChEBI" id="CHEBI:90605"/>
    </reaction>
</comment>
<reference evidence="13 14" key="1">
    <citation type="submission" date="2023-10" db="EMBL/GenBank/DDBJ databases">
        <title>Genomes of two closely related lineages of the louse Polyplax serrata with different host specificities.</title>
        <authorList>
            <person name="Martinu J."/>
            <person name="Tarabai H."/>
            <person name="Stefka J."/>
            <person name="Hypsa V."/>
        </authorList>
    </citation>
    <scope>NUCLEOTIDE SEQUENCE [LARGE SCALE GENOMIC DNA]</scope>
    <source>
        <strain evidence="13">HR10_N</strain>
    </source>
</reference>
<dbReference type="InterPro" id="IPR000073">
    <property type="entry name" value="AB_hydrolase_1"/>
</dbReference>
<evidence type="ECO:0000256" key="7">
    <source>
        <dbReference type="ARBA" id="ARBA00044064"/>
    </source>
</evidence>
<dbReference type="PANTHER" id="PTHR46118:SF4">
    <property type="entry name" value="PROTEIN ABHD11"/>
    <property type="match status" value="1"/>
</dbReference>
<evidence type="ECO:0000256" key="11">
    <source>
        <dbReference type="ARBA" id="ARBA00048919"/>
    </source>
</evidence>
<dbReference type="PRINTS" id="PR00111">
    <property type="entry name" value="ABHYDROLASE"/>
</dbReference>
<gene>
    <name evidence="13" type="ORF">RUM43_011560</name>
</gene>
<dbReference type="Proteomes" id="UP001372834">
    <property type="component" value="Unassembled WGS sequence"/>
</dbReference>
<comment type="caution">
    <text evidence="13">The sequence shown here is derived from an EMBL/GenBank/DDBJ whole genome shotgun (WGS) entry which is preliminary data.</text>
</comment>
<evidence type="ECO:0000256" key="9">
    <source>
        <dbReference type="ARBA" id="ARBA00048504"/>
    </source>
</evidence>
<comment type="similarity">
    <text evidence="1">Belongs to the AB hydrolase superfamily.</text>
</comment>
<dbReference type="GO" id="GO:0052689">
    <property type="term" value="F:carboxylic ester hydrolase activity"/>
    <property type="evidence" value="ECO:0007669"/>
    <property type="project" value="TreeGrafter"/>
</dbReference>
<evidence type="ECO:0000256" key="1">
    <source>
        <dbReference type="ARBA" id="ARBA00008645"/>
    </source>
</evidence>
<dbReference type="AlphaFoldDB" id="A0AAN8NT85"/>
<evidence type="ECO:0000256" key="4">
    <source>
        <dbReference type="ARBA" id="ARBA00042703"/>
    </source>
</evidence>
<sequence length="350" mass="39418">MLRYGIFHGRNLEFFKFNLSPFFGLPMTNYKQWDVGPKFDHPVAGHRGITTGSSSSKEKQDIVESTVRPIKMSYTSYEQTKGVGDSDEPIIIMHGLLGSKTNWNSLSKAIHNKTKKKVVAVDARNHGESPHTTELTYNHLAADIKALMDDLSFKKATLIGHSMGGRAVMLVAHRFPELVKELIVVDISPQRTSPNLKNLLKCFEAMRLVKVDPKTPLSAARKSADTQLSKYITDPGLRQFLLTNLVEGEDGKYKWRVNLDAITSNFSTNISNFPTLNSTYSGPTLFIGGTNSDYLLKEEEKEILKLFPRAHFTYIQDAGHWVHSEKPEEFLKLVNAFVQNPDDFGKTLQK</sequence>
<protein>
    <recommendedName>
        <fullName evidence="7">sn-1-specific diacylglycerol lipase ABHD11</fullName>
        <ecNumber evidence="3">3.1.1.116</ecNumber>
    </recommendedName>
    <alternativeName>
        <fullName evidence="4">Alpha/beta hydrolase domain-containing protein 11</fullName>
    </alternativeName>
</protein>
<comment type="catalytic activity">
    <reaction evidence="11">
        <text>1-octadecanoyl-2-(5Z,8Z,11Z,14Z-eicosatetraenoyl)-sn-glycerol + H2O = 2-(5Z,8Z,11Z,14Z-eicosatetraenoyl)-glycerol + octadecanoate + H(+)</text>
        <dbReference type="Rhea" id="RHEA:38507"/>
        <dbReference type="ChEBI" id="CHEBI:15377"/>
        <dbReference type="ChEBI" id="CHEBI:15378"/>
        <dbReference type="ChEBI" id="CHEBI:25629"/>
        <dbReference type="ChEBI" id="CHEBI:52392"/>
        <dbReference type="ChEBI" id="CHEBI:75728"/>
    </reaction>
</comment>
<dbReference type="EC" id="3.1.1.116" evidence="3"/>
<keyword evidence="2" id="KW-0378">Hydrolase</keyword>
<evidence type="ECO:0000256" key="2">
    <source>
        <dbReference type="ARBA" id="ARBA00022801"/>
    </source>
</evidence>